<accession>A0A497E2B0</accession>
<protein>
    <recommendedName>
        <fullName evidence="7">MrpA C-terminal/MbhD domain-containing protein</fullName>
    </recommendedName>
</protein>
<dbReference type="AlphaFoldDB" id="A0A497E2B0"/>
<dbReference type="Proteomes" id="UP000279422">
    <property type="component" value="Unassembled WGS sequence"/>
</dbReference>
<dbReference type="EMBL" id="QMPZ01000128">
    <property type="protein sequence ID" value="RLE07959.1"/>
    <property type="molecule type" value="Genomic_DNA"/>
</dbReference>
<dbReference type="GO" id="GO:0005886">
    <property type="term" value="C:plasma membrane"/>
    <property type="evidence" value="ECO:0007669"/>
    <property type="project" value="UniProtKB-SubCell"/>
</dbReference>
<feature type="domain" description="MrpA C-terminal/MbhD" evidence="7">
    <location>
        <begin position="8"/>
        <end position="73"/>
    </location>
</feature>
<keyword evidence="2" id="KW-1003">Cell membrane</keyword>
<evidence type="ECO:0000256" key="2">
    <source>
        <dbReference type="ARBA" id="ARBA00022475"/>
    </source>
</evidence>
<evidence type="ECO:0000313" key="9">
    <source>
        <dbReference type="Proteomes" id="UP000279422"/>
    </source>
</evidence>
<evidence type="ECO:0000256" key="3">
    <source>
        <dbReference type="ARBA" id="ARBA00022692"/>
    </source>
</evidence>
<keyword evidence="3 6" id="KW-0812">Transmembrane</keyword>
<comment type="subcellular location">
    <subcellularLocation>
        <location evidence="1">Cell membrane</location>
        <topology evidence="1">Multi-pass membrane protein</topology>
    </subcellularLocation>
</comment>
<evidence type="ECO:0000256" key="1">
    <source>
        <dbReference type="ARBA" id="ARBA00004651"/>
    </source>
</evidence>
<gene>
    <name evidence="8" type="ORF">DRJ00_07175</name>
</gene>
<keyword evidence="5 6" id="KW-0472">Membrane</keyword>
<organism evidence="8 9">
    <name type="scientific">Aerophobetes bacterium</name>
    <dbReference type="NCBI Taxonomy" id="2030807"/>
    <lineage>
        <taxon>Bacteria</taxon>
        <taxon>Candidatus Aerophobota</taxon>
    </lineage>
</organism>
<evidence type="ECO:0000313" key="8">
    <source>
        <dbReference type="EMBL" id="RLE07959.1"/>
    </source>
</evidence>
<reference evidence="8 9" key="1">
    <citation type="submission" date="2018-06" db="EMBL/GenBank/DDBJ databases">
        <title>Extensive metabolic versatility and redundancy in microbially diverse, dynamic hydrothermal sediments.</title>
        <authorList>
            <person name="Dombrowski N."/>
            <person name="Teske A."/>
            <person name="Baker B.J."/>
        </authorList>
    </citation>
    <scope>NUCLEOTIDE SEQUENCE [LARGE SCALE GENOMIC DNA]</scope>
    <source>
        <strain evidence="8">B47_G16</strain>
    </source>
</reference>
<proteinExistence type="predicted"/>
<dbReference type="Pfam" id="PF13244">
    <property type="entry name" value="MbhD"/>
    <property type="match status" value="1"/>
</dbReference>
<dbReference type="InterPro" id="IPR025383">
    <property type="entry name" value="MrpA_C/MbhD"/>
</dbReference>
<evidence type="ECO:0000256" key="4">
    <source>
        <dbReference type="ARBA" id="ARBA00022989"/>
    </source>
</evidence>
<name>A0A497E2B0_UNCAE</name>
<keyword evidence="4 6" id="KW-1133">Transmembrane helix</keyword>
<feature type="transmembrane region" description="Helical" evidence="6">
    <location>
        <begin position="50"/>
        <end position="69"/>
    </location>
</feature>
<evidence type="ECO:0000256" key="5">
    <source>
        <dbReference type="ARBA" id="ARBA00023136"/>
    </source>
</evidence>
<comment type="caution">
    <text evidence="8">The sequence shown here is derived from an EMBL/GenBank/DDBJ whole genome shotgun (WGS) entry which is preliminary data.</text>
</comment>
<evidence type="ECO:0000256" key="6">
    <source>
        <dbReference type="SAM" id="Phobius"/>
    </source>
</evidence>
<feature type="transmembrane region" description="Helical" evidence="6">
    <location>
        <begin position="26"/>
        <end position="43"/>
    </location>
</feature>
<evidence type="ECO:0000259" key="7">
    <source>
        <dbReference type="Pfam" id="PF13244"/>
    </source>
</evidence>
<sequence>MLEIFLITLIILAIVALEIKDLLNAVIILAGFSLALAVSFYCLQAPDVALAEAAVGTGVSTALFVVAIYKTERGR</sequence>